<dbReference type="GO" id="GO:0004523">
    <property type="term" value="F:RNA-DNA hybrid ribonuclease activity"/>
    <property type="evidence" value="ECO:0007669"/>
    <property type="project" value="InterPro"/>
</dbReference>
<dbReference type="InterPro" id="IPR012337">
    <property type="entry name" value="RNaseH-like_sf"/>
</dbReference>
<dbReference type="CDD" id="cd09279">
    <property type="entry name" value="RNase_HI_like"/>
    <property type="match status" value="1"/>
</dbReference>
<evidence type="ECO:0000313" key="3">
    <source>
        <dbReference type="EMBL" id="CAD1842580.1"/>
    </source>
</evidence>
<dbReference type="Pfam" id="PF13456">
    <property type="entry name" value="RVT_3"/>
    <property type="match status" value="1"/>
</dbReference>
<dbReference type="InterPro" id="IPR002156">
    <property type="entry name" value="RNaseH_domain"/>
</dbReference>
<proteinExistence type="predicted"/>
<dbReference type="Gene3D" id="3.30.420.10">
    <property type="entry name" value="Ribonuclease H-like superfamily/Ribonuclease H"/>
    <property type="match status" value="1"/>
</dbReference>
<feature type="compositionally biased region" description="Low complexity" evidence="1">
    <location>
        <begin position="252"/>
        <end position="264"/>
    </location>
</feature>
<dbReference type="InterPro" id="IPR036397">
    <property type="entry name" value="RNaseH_sf"/>
</dbReference>
<feature type="region of interest" description="Disordered" evidence="1">
    <location>
        <begin position="165"/>
        <end position="264"/>
    </location>
</feature>
<feature type="domain" description="RNase H type-1" evidence="2">
    <location>
        <begin position="3"/>
        <end position="91"/>
    </location>
</feature>
<sequence>MNPDCSNNEAEYEALAFGLLTTLSMNISHLQAFGDSQLVVRQVNGIYEVRKPELISYHSLVLKLMEKFTSIDIQHIRRRDNTQADALAKLAAALSLPSDGVAVIRVEQRWLLPSVLEFVSPDYQVNVVAKKENCASPPILSAAAVPPPTLPEAASRLTLSAAASAADATRAASHRRHRSEPPQAGAVHCRAHRRHRPTPLEAAPSRHRPLSCPPPTSPNDARHRRHPLPCPSSPPESLSTRRTPTQPPPCASSTLSRLPRSLLN</sequence>
<organism evidence="3">
    <name type="scientific">Ananas comosus var. bracteatus</name>
    <name type="common">red pineapple</name>
    <dbReference type="NCBI Taxonomy" id="296719"/>
    <lineage>
        <taxon>Eukaryota</taxon>
        <taxon>Viridiplantae</taxon>
        <taxon>Streptophyta</taxon>
        <taxon>Embryophyta</taxon>
        <taxon>Tracheophyta</taxon>
        <taxon>Spermatophyta</taxon>
        <taxon>Magnoliopsida</taxon>
        <taxon>Liliopsida</taxon>
        <taxon>Poales</taxon>
        <taxon>Bromeliaceae</taxon>
        <taxon>Bromelioideae</taxon>
        <taxon>Ananas</taxon>
    </lineage>
</organism>
<evidence type="ECO:0000259" key="2">
    <source>
        <dbReference type="Pfam" id="PF13456"/>
    </source>
</evidence>
<reference evidence="3" key="1">
    <citation type="submission" date="2020-07" db="EMBL/GenBank/DDBJ databases">
        <authorList>
            <person name="Lin J."/>
        </authorList>
    </citation>
    <scope>NUCLEOTIDE SEQUENCE</scope>
</reference>
<dbReference type="SUPFAM" id="SSF53098">
    <property type="entry name" value="Ribonuclease H-like"/>
    <property type="match status" value="1"/>
</dbReference>
<accession>A0A6V7QHK3</accession>
<dbReference type="PANTHER" id="PTHR48475:SF1">
    <property type="entry name" value="RNASE H TYPE-1 DOMAIN-CONTAINING PROTEIN"/>
    <property type="match status" value="1"/>
</dbReference>
<name>A0A6V7QHK3_ANACO</name>
<dbReference type="GO" id="GO:0003676">
    <property type="term" value="F:nucleic acid binding"/>
    <property type="evidence" value="ECO:0007669"/>
    <property type="project" value="InterPro"/>
</dbReference>
<dbReference type="PANTHER" id="PTHR48475">
    <property type="entry name" value="RIBONUCLEASE H"/>
    <property type="match status" value="1"/>
</dbReference>
<dbReference type="EMBL" id="LR862136">
    <property type="protein sequence ID" value="CAD1842580.1"/>
    <property type="molecule type" value="Genomic_DNA"/>
</dbReference>
<gene>
    <name evidence="3" type="ORF">CB5_LOCUS25791</name>
</gene>
<dbReference type="AlphaFoldDB" id="A0A6V7QHK3"/>
<protein>
    <recommendedName>
        <fullName evidence="2">RNase H type-1 domain-containing protein</fullName>
    </recommendedName>
</protein>
<evidence type="ECO:0000256" key="1">
    <source>
        <dbReference type="SAM" id="MobiDB-lite"/>
    </source>
</evidence>